<evidence type="ECO:0000313" key="2">
    <source>
        <dbReference type="EMBL" id="ORC89168.1"/>
    </source>
</evidence>
<dbReference type="Proteomes" id="UP000192257">
    <property type="component" value="Unassembled WGS sequence"/>
</dbReference>
<keyword evidence="3" id="KW-1185">Reference proteome</keyword>
<dbReference type="RefSeq" id="XP_028883234.1">
    <property type="nucleotide sequence ID" value="XM_029025388.1"/>
</dbReference>
<comment type="caution">
    <text evidence="2">The sequence shown here is derived from an EMBL/GenBank/DDBJ whole genome shotgun (WGS) entry which is preliminary data.</text>
</comment>
<dbReference type="Gene3D" id="1.10.3680.10">
    <property type="entry name" value="TerB-like"/>
    <property type="match status" value="1"/>
</dbReference>
<organism evidence="2 3">
    <name type="scientific">Trypanosoma theileri</name>
    <dbReference type="NCBI Taxonomy" id="67003"/>
    <lineage>
        <taxon>Eukaryota</taxon>
        <taxon>Discoba</taxon>
        <taxon>Euglenozoa</taxon>
        <taxon>Kinetoplastea</taxon>
        <taxon>Metakinetoplastina</taxon>
        <taxon>Trypanosomatida</taxon>
        <taxon>Trypanosomatidae</taxon>
        <taxon>Trypanosoma</taxon>
    </lineage>
</organism>
<dbReference type="EMBL" id="NBCO01000013">
    <property type="protein sequence ID" value="ORC89168.1"/>
    <property type="molecule type" value="Genomic_DNA"/>
</dbReference>
<dbReference type="OrthoDB" id="266799at2759"/>
<evidence type="ECO:0000313" key="3">
    <source>
        <dbReference type="Proteomes" id="UP000192257"/>
    </source>
</evidence>
<sequence>MLRLTFRSYSCYAPAVGCAFLLDTLYGSKYSPHIGMCNMPYVYIKTVLFCVSGRERRELRELERNYVHGLIECLLPSNSLQDEQTKLELMQFVGAMPSRTSGVSAATPTATTVSDMHRRNEAIAAFQSLSTTTTTSSSLGSTGPVRSGSSNTSSSNSNNTSNSGGSSGNSGSPQVLENIASLLSGALLPAALARVLLYDAVCVCVADGEYDDGERERVSQVAAKLGIPHHVREAIEKVAVQQQQLSIRKRHLLLGNDTPPLR</sequence>
<evidence type="ECO:0000256" key="1">
    <source>
        <dbReference type="SAM" id="MobiDB-lite"/>
    </source>
</evidence>
<dbReference type="SUPFAM" id="SSF158682">
    <property type="entry name" value="TerB-like"/>
    <property type="match status" value="1"/>
</dbReference>
<name>A0A1X0NXA2_9TRYP</name>
<accession>A0A1X0NXA2</accession>
<proteinExistence type="predicted"/>
<dbReference type="GeneID" id="39985168"/>
<gene>
    <name evidence="2" type="ORF">TM35_000131720</name>
</gene>
<dbReference type="InterPro" id="IPR029024">
    <property type="entry name" value="TerB-like"/>
</dbReference>
<evidence type="ECO:0008006" key="4">
    <source>
        <dbReference type="Google" id="ProtNLM"/>
    </source>
</evidence>
<feature type="region of interest" description="Disordered" evidence="1">
    <location>
        <begin position="133"/>
        <end position="172"/>
    </location>
</feature>
<dbReference type="AlphaFoldDB" id="A0A1X0NXA2"/>
<protein>
    <recommendedName>
        <fullName evidence="4">Co-chaperone DjlA N-terminal domain-containing protein</fullName>
    </recommendedName>
</protein>
<reference evidence="2 3" key="1">
    <citation type="submission" date="2017-03" db="EMBL/GenBank/DDBJ databases">
        <title>An alternative strategy for trypanosome survival in the mammalian bloodstream revealed through genome and transcriptome analysis of the ubiquitous bovine parasite Trypanosoma (Megatrypanum) theileri.</title>
        <authorList>
            <person name="Kelly S."/>
            <person name="Ivens A."/>
            <person name="Mott A."/>
            <person name="O'Neill E."/>
            <person name="Emms D."/>
            <person name="Macleod O."/>
            <person name="Voorheis P."/>
            <person name="Matthews J."/>
            <person name="Matthews K."/>
            <person name="Carrington M."/>
        </authorList>
    </citation>
    <scope>NUCLEOTIDE SEQUENCE [LARGE SCALE GENOMIC DNA]</scope>
    <source>
        <strain evidence="2">Edinburgh</strain>
    </source>
</reference>
<dbReference type="VEuPathDB" id="TriTrypDB:TM35_000131720"/>